<dbReference type="AlphaFoldDB" id="Q2N8K6"/>
<dbReference type="EMBL" id="CP000157">
    <property type="protein sequence ID" value="ABC63985.1"/>
    <property type="molecule type" value="Genomic_DNA"/>
</dbReference>
<accession>Q2N8K6</accession>
<gene>
    <name evidence="1" type="ordered locus">ELI_09465</name>
</gene>
<organism evidence="1 2">
    <name type="scientific">Erythrobacter litoralis (strain HTCC2594)</name>
    <dbReference type="NCBI Taxonomy" id="314225"/>
    <lineage>
        <taxon>Bacteria</taxon>
        <taxon>Pseudomonadati</taxon>
        <taxon>Pseudomonadota</taxon>
        <taxon>Alphaproteobacteria</taxon>
        <taxon>Sphingomonadales</taxon>
        <taxon>Erythrobacteraceae</taxon>
        <taxon>Erythrobacter/Porphyrobacter group</taxon>
        <taxon>Erythrobacter</taxon>
    </lineage>
</organism>
<sequence length="158" mass="16467">MLTINPSLPAGFPNGRKPADPVIDITLAAILLDIDADGQSAATFAGIPLNPPANDVAFPSGFPFLAPPQGNPRISATSGTTFNFRTAPDTAYERVDRMGFPALSTALVPSALKIPYNDASPVNDANGEFAGPIVETLTAITMALQDDLNRAELNLCAD</sequence>
<dbReference type="InterPro" id="IPR025566">
    <property type="entry name" value="DUF4331"/>
</dbReference>
<keyword evidence="2" id="KW-1185">Reference proteome</keyword>
<dbReference type="Pfam" id="PF14224">
    <property type="entry name" value="DUF4331"/>
    <property type="match status" value="1"/>
</dbReference>
<dbReference type="STRING" id="314225.ELI_09465"/>
<name>Q2N8K6_ERYLH</name>
<protein>
    <recommendedName>
        <fullName evidence="3">DUF4331 domain-containing protein</fullName>
    </recommendedName>
</protein>
<dbReference type="HOGENOM" id="CLU_1666723_0_0_5"/>
<reference evidence="2" key="1">
    <citation type="journal article" date="2009" name="J. Bacteriol.">
        <title>Complete genome sequence of Erythrobacter litoralis HTCC2594.</title>
        <authorList>
            <person name="Oh H.M."/>
            <person name="Giovannoni S.J."/>
            <person name="Ferriera S."/>
            <person name="Johnson J."/>
            <person name="Cho J.C."/>
        </authorList>
    </citation>
    <scope>NUCLEOTIDE SEQUENCE [LARGE SCALE GENOMIC DNA]</scope>
    <source>
        <strain evidence="2">HTCC2594</strain>
    </source>
</reference>
<dbReference type="Proteomes" id="UP000008808">
    <property type="component" value="Chromosome"/>
</dbReference>
<dbReference type="KEGG" id="eli:ELI_09465"/>
<evidence type="ECO:0000313" key="1">
    <source>
        <dbReference type="EMBL" id="ABC63985.1"/>
    </source>
</evidence>
<proteinExistence type="predicted"/>
<evidence type="ECO:0000313" key="2">
    <source>
        <dbReference type="Proteomes" id="UP000008808"/>
    </source>
</evidence>
<evidence type="ECO:0008006" key="3">
    <source>
        <dbReference type="Google" id="ProtNLM"/>
    </source>
</evidence>
<dbReference type="eggNOG" id="ENOG5030IMG">
    <property type="taxonomic scope" value="Bacteria"/>
</dbReference>